<name>C4J7W1_MAIZE</name>
<reference evidence="1" key="2">
    <citation type="submission" date="2012-06" db="EMBL/GenBank/DDBJ databases">
        <authorList>
            <person name="Yu Y."/>
            <person name="Currie J."/>
            <person name="Lomeli R."/>
            <person name="Angelova A."/>
            <person name="Collura K."/>
            <person name="Wissotski M."/>
            <person name="Campos D."/>
            <person name="Kudrna D."/>
            <person name="Golser W."/>
            <person name="Ashely E."/>
            <person name="Descour A."/>
            <person name="Fernandes J."/>
            <person name="Soderlund C."/>
            <person name="Walbot V."/>
        </authorList>
    </citation>
    <scope>NUCLEOTIDE SEQUENCE</scope>
    <source>
        <strain evidence="1">B73</strain>
    </source>
</reference>
<reference evidence="1" key="1">
    <citation type="journal article" date="2009" name="PLoS Genet.">
        <title>Sequencing, mapping, and analysis of 27,455 maize full-length cDNAs.</title>
        <authorList>
            <person name="Soderlund C."/>
            <person name="Descour A."/>
            <person name="Kudrna D."/>
            <person name="Bomhoff M."/>
            <person name="Boyd L."/>
            <person name="Currie J."/>
            <person name="Angelova A."/>
            <person name="Collura K."/>
            <person name="Wissotski M."/>
            <person name="Ashley E."/>
            <person name="Morrow D."/>
            <person name="Fernandes J."/>
            <person name="Walbot V."/>
            <person name="Yu Y."/>
        </authorList>
    </citation>
    <scope>NUCLEOTIDE SEQUENCE</scope>
    <source>
        <strain evidence="1">B73</strain>
    </source>
</reference>
<sequence>MAAPSSSSATALAMHHPGFSTLSTASSDLSTSSLCSCLVLSWYSLMNLVEKAPPTGTLRLASLSHFFIPCTNSSCSTTSLRDVSKSSMTLSTASVLSKSTSSKLIPTMRACSSARDRDSLWSMSILRNSFLMTSSLGVPSSFSRRPSDCIWACLSIPEITCLCFAYASFLL</sequence>
<dbReference type="AlphaFoldDB" id="C4J7W1"/>
<proteinExistence type="evidence at transcript level"/>
<evidence type="ECO:0000313" key="1">
    <source>
        <dbReference type="EMBL" id="ACR37261.1"/>
    </source>
</evidence>
<accession>C4J7W1</accession>
<organism evidence="1">
    <name type="scientific">Zea mays</name>
    <name type="common">Maize</name>
    <dbReference type="NCBI Taxonomy" id="4577"/>
    <lineage>
        <taxon>Eukaryota</taxon>
        <taxon>Viridiplantae</taxon>
        <taxon>Streptophyta</taxon>
        <taxon>Embryophyta</taxon>
        <taxon>Tracheophyta</taxon>
        <taxon>Spermatophyta</taxon>
        <taxon>Magnoliopsida</taxon>
        <taxon>Liliopsida</taxon>
        <taxon>Poales</taxon>
        <taxon>Poaceae</taxon>
        <taxon>PACMAD clade</taxon>
        <taxon>Panicoideae</taxon>
        <taxon>Andropogonodae</taxon>
        <taxon>Andropogoneae</taxon>
        <taxon>Tripsacinae</taxon>
        <taxon>Zea</taxon>
    </lineage>
</organism>
<dbReference type="EMBL" id="BT086908">
    <property type="protein sequence ID" value="ACR37261.1"/>
    <property type="molecule type" value="mRNA"/>
</dbReference>
<protein>
    <submittedName>
        <fullName evidence="1">Uncharacterized protein</fullName>
    </submittedName>
</protein>